<dbReference type="InterPro" id="IPR056693">
    <property type="entry name" value="DUF7791"/>
</dbReference>
<sequence>MEPTGAIGVAAAAIQFLDFGSRLLSSSCDIYRSPSGQTAKQVALSAIIDDLSSLLNQVEQTISIRLRSGSHPSPAEDQVLRLCKECKSLVAPVSQSLSRLQDDQATGSCFGSQDASGKTDRTVLAALRLALKAVWNEAEIIETFNKLDAMKRRITAAALFALWDDTKRIGHRQEQRQMQFSHRLDEMAEMLRSPSSKYPATPQGAAESPDRLTRTGEQVGGSSGDLIATLNDTSSGETQRVRSELITYLWDPQRRPKQPEWSSPNSEDPDMASTQSAFQHFIAQSMAFGEIQLREQTMPKAFEKTYEWIFESKVSTDTHDAQRPSFPEWLESDTKELYWITGKPGSGKSTLMNYVLQNQSLRRHLSKWSGSLPLLVTCYYAWLSGADLQKSSEGLMMTVLHQSLREYPSLVPAVAPRRWALCTTLRTAAAMPRWDRWEIEESFEALLSQCDDRFRLAIFVDGLDEFEVAPAAVIELIQRINFRSGTKLCIASRPWTEFNDAFRANPTLRMQDVNTADIKHVVKAKLEENQGFVDLRRIFAAETSRLIDEVVRKSSGVFLWVSIVVKSLLASLTEGDGLSELQATIDELPGDIAQLYDAIWASIKAQNVSKSAELLAIFKASQPPLDYLTLWLATEELPLGFDIDSLTLEGRSGIEDLVRRRLDSRTRGILEVTRGAVDFLHRTARDWASTPEVSARISSSVHGPFDPYILLLKAEAIRGGDKAYREGSIYRGVSQQQYEDRCLWYAYNVPDTTEYGERLTPILNLLKERFRSGWGIDALAEPGALSNTFLGLVAAFCVIPYLRESLDLDPRAVKHVSGSKCRSLLDNAVFGSQRYARVMSPGFAMSDNDISVARRLETVDFLLGRGANPRQKLVGRNVTILEMVRGRVSETKDVAEAEYWIKVEKLLSQPWDIKIRGFLSFRSRKMP</sequence>
<name>A0AA39WJR0_9PEZI</name>
<feature type="domain" description="Nephrocystin 3-like N-terminal" evidence="3">
    <location>
        <begin position="322"/>
        <end position="493"/>
    </location>
</feature>
<evidence type="ECO:0000256" key="2">
    <source>
        <dbReference type="SAM" id="MobiDB-lite"/>
    </source>
</evidence>
<evidence type="ECO:0000313" key="5">
    <source>
        <dbReference type="EMBL" id="KAK0616675.1"/>
    </source>
</evidence>
<dbReference type="Proteomes" id="UP001175000">
    <property type="component" value="Unassembled WGS sequence"/>
</dbReference>
<dbReference type="InterPro" id="IPR027417">
    <property type="entry name" value="P-loop_NTPase"/>
</dbReference>
<protein>
    <recommendedName>
        <fullName evidence="7">NACHT domain-containing protein</fullName>
    </recommendedName>
</protein>
<dbReference type="PANTHER" id="PTHR10039:SF5">
    <property type="entry name" value="NACHT DOMAIN-CONTAINING PROTEIN"/>
    <property type="match status" value="1"/>
</dbReference>
<reference evidence="5" key="1">
    <citation type="submission" date="2023-06" db="EMBL/GenBank/DDBJ databases">
        <title>Genome-scale phylogeny and comparative genomics of the fungal order Sordariales.</title>
        <authorList>
            <consortium name="Lawrence Berkeley National Laboratory"/>
            <person name="Hensen N."/>
            <person name="Bonometti L."/>
            <person name="Westerberg I."/>
            <person name="Brannstrom I.O."/>
            <person name="Guillou S."/>
            <person name="Cros-Aarteil S."/>
            <person name="Calhoun S."/>
            <person name="Haridas S."/>
            <person name="Kuo A."/>
            <person name="Mondo S."/>
            <person name="Pangilinan J."/>
            <person name="Riley R."/>
            <person name="Labutti K."/>
            <person name="Andreopoulos B."/>
            <person name="Lipzen A."/>
            <person name="Chen C."/>
            <person name="Yanf M."/>
            <person name="Daum C."/>
            <person name="Ng V."/>
            <person name="Clum A."/>
            <person name="Steindorff A."/>
            <person name="Ohm R."/>
            <person name="Martin F."/>
            <person name="Silar P."/>
            <person name="Natvig D."/>
            <person name="Lalanne C."/>
            <person name="Gautier V."/>
            <person name="Ament-Velasquez S.L."/>
            <person name="Kruys A."/>
            <person name="Hutchinson M.I."/>
            <person name="Powell A.J."/>
            <person name="Barry K."/>
            <person name="Miller A.N."/>
            <person name="Grigoriev I.V."/>
            <person name="Debuchy R."/>
            <person name="Gladieux P."/>
            <person name="Thoren M.H."/>
            <person name="Johannesson H."/>
        </authorList>
    </citation>
    <scope>NUCLEOTIDE SEQUENCE</scope>
    <source>
        <strain evidence="5">CBS 606.72</strain>
    </source>
</reference>
<dbReference type="AlphaFoldDB" id="A0AA39WJR0"/>
<keyword evidence="6" id="KW-1185">Reference proteome</keyword>
<feature type="region of interest" description="Disordered" evidence="2">
    <location>
        <begin position="191"/>
        <end position="239"/>
    </location>
</feature>
<feature type="domain" description="DUF7791" evidence="4">
    <location>
        <begin position="621"/>
        <end position="714"/>
    </location>
</feature>
<feature type="region of interest" description="Disordered" evidence="2">
    <location>
        <begin position="253"/>
        <end position="274"/>
    </location>
</feature>
<keyword evidence="1" id="KW-0677">Repeat</keyword>
<dbReference type="Pfam" id="PF24883">
    <property type="entry name" value="NPHP3_N"/>
    <property type="match status" value="1"/>
</dbReference>
<dbReference type="Pfam" id="PF25053">
    <property type="entry name" value="DUF7791"/>
    <property type="match status" value="1"/>
</dbReference>
<evidence type="ECO:0008006" key="7">
    <source>
        <dbReference type="Google" id="ProtNLM"/>
    </source>
</evidence>
<dbReference type="PANTHER" id="PTHR10039">
    <property type="entry name" value="AMELOGENIN"/>
    <property type="match status" value="1"/>
</dbReference>
<dbReference type="SUPFAM" id="SSF52540">
    <property type="entry name" value="P-loop containing nucleoside triphosphate hydrolases"/>
    <property type="match status" value="1"/>
</dbReference>
<organism evidence="5 6">
    <name type="scientific">Immersiella caudata</name>
    <dbReference type="NCBI Taxonomy" id="314043"/>
    <lineage>
        <taxon>Eukaryota</taxon>
        <taxon>Fungi</taxon>
        <taxon>Dikarya</taxon>
        <taxon>Ascomycota</taxon>
        <taxon>Pezizomycotina</taxon>
        <taxon>Sordariomycetes</taxon>
        <taxon>Sordariomycetidae</taxon>
        <taxon>Sordariales</taxon>
        <taxon>Lasiosphaeriaceae</taxon>
        <taxon>Immersiella</taxon>
    </lineage>
</organism>
<dbReference type="EMBL" id="JAULSU010000005">
    <property type="protein sequence ID" value="KAK0616675.1"/>
    <property type="molecule type" value="Genomic_DNA"/>
</dbReference>
<gene>
    <name evidence="5" type="ORF">B0T14DRAFT_250916</name>
</gene>
<feature type="compositionally biased region" description="Polar residues" evidence="2">
    <location>
        <begin position="260"/>
        <end position="274"/>
    </location>
</feature>
<proteinExistence type="predicted"/>
<accession>A0AA39WJR0</accession>
<evidence type="ECO:0000313" key="6">
    <source>
        <dbReference type="Proteomes" id="UP001175000"/>
    </source>
</evidence>
<dbReference type="InterPro" id="IPR056884">
    <property type="entry name" value="NPHP3-like_N"/>
</dbReference>
<comment type="caution">
    <text evidence="5">The sequence shown here is derived from an EMBL/GenBank/DDBJ whole genome shotgun (WGS) entry which is preliminary data.</text>
</comment>
<evidence type="ECO:0000259" key="3">
    <source>
        <dbReference type="Pfam" id="PF24883"/>
    </source>
</evidence>
<dbReference type="Gene3D" id="3.40.50.300">
    <property type="entry name" value="P-loop containing nucleotide triphosphate hydrolases"/>
    <property type="match status" value="1"/>
</dbReference>
<evidence type="ECO:0000259" key="4">
    <source>
        <dbReference type="Pfam" id="PF25053"/>
    </source>
</evidence>
<evidence type="ECO:0000256" key="1">
    <source>
        <dbReference type="ARBA" id="ARBA00022737"/>
    </source>
</evidence>